<evidence type="ECO:0000256" key="1">
    <source>
        <dbReference type="SAM" id="Phobius"/>
    </source>
</evidence>
<evidence type="ECO:0000313" key="2">
    <source>
        <dbReference type="EMBL" id="RMA81010.1"/>
    </source>
</evidence>
<sequence length="112" mass="12735">MRYLCGACTTHFRLDGMALNHESKGQRKRLVCPHCKAKILALEPFNSAWRNEVSYWVLGTVVAMYVVQLLINGIPNSHYFYSSMGQVFVALASFQCYQKFGTIFTKADKSDD</sequence>
<dbReference type="Proteomes" id="UP000267187">
    <property type="component" value="Unassembled WGS sequence"/>
</dbReference>
<dbReference type="RefSeq" id="WP_147434514.1">
    <property type="nucleotide sequence ID" value="NZ_REFJ01000002.1"/>
</dbReference>
<feature type="transmembrane region" description="Helical" evidence="1">
    <location>
        <begin position="53"/>
        <end position="74"/>
    </location>
</feature>
<keyword evidence="1" id="KW-0812">Transmembrane</keyword>
<proteinExistence type="predicted"/>
<reference evidence="2 3" key="1">
    <citation type="submission" date="2018-10" db="EMBL/GenBank/DDBJ databases">
        <title>Genomic Encyclopedia of Type Strains, Phase IV (KMG-IV): sequencing the most valuable type-strain genomes for metagenomic binning, comparative biology and taxonomic classification.</title>
        <authorList>
            <person name="Goeker M."/>
        </authorList>
    </citation>
    <scope>NUCLEOTIDE SEQUENCE [LARGE SCALE GENOMIC DNA]</scope>
    <source>
        <strain evidence="2 3">DSM 25080</strain>
    </source>
</reference>
<dbReference type="AlphaFoldDB" id="A0A3M0A875"/>
<evidence type="ECO:0000313" key="3">
    <source>
        <dbReference type="Proteomes" id="UP000267187"/>
    </source>
</evidence>
<accession>A0A3M0A875</accession>
<keyword evidence="1" id="KW-0472">Membrane</keyword>
<keyword evidence="3" id="KW-1185">Reference proteome</keyword>
<organism evidence="2 3">
    <name type="scientific">Umboniibacter marinipuniceus</name>
    <dbReference type="NCBI Taxonomy" id="569599"/>
    <lineage>
        <taxon>Bacteria</taxon>
        <taxon>Pseudomonadati</taxon>
        <taxon>Pseudomonadota</taxon>
        <taxon>Gammaproteobacteria</taxon>
        <taxon>Cellvibrionales</taxon>
        <taxon>Cellvibrionaceae</taxon>
        <taxon>Umboniibacter</taxon>
    </lineage>
</organism>
<name>A0A3M0A875_9GAMM</name>
<keyword evidence="1" id="KW-1133">Transmembrane helix</keyword>
<dbReference type="EMBL" id="REFJ01000002">
    <property type="protein sequence ID" value="RMA81010.1"/>
    <property type="molecule type" value="Genomic_DNA"/>
</dbReference>
<gene>
    <name evidence="2" type="ORF">DFR27_0800</name>
</gene>
<protein>
    <submittedName>
        <fullName evidence="2">Uncharacterized protein</fullName>
    </submittedName>
</protein>
<comment type="caution">
    <text evidence="2">The sequence shown here is derived from an EMBL/GenBank/DDBJ whole genome shotgun (WGS) entry which is preliminary data.</text>
</comment>